<proteinExistence type="predicted"/>
<accession>A0A9K3KYF9</accession>
<evidence type="ECO:0000313" key="2">
    <source>
        <dbReference type="Proteomes" id="UP000693970"/>
    </source>
</evidence>
<evidence type="ECO:0008006" key="3">
    <source>
        <dbReference type="Google" id="ProtNLM"/>
    </source>
</evidence>
<protein>
    <recommendedName>
        <fullName evidence="3">Hexosyltransferase</fullName>
    </recommendedName>
</protein>
<dbReference type="PANTHER" id="PTHR11183">
    <property type="entry name" value="GLYCOGENIN SUBFAMILY MEMBER"/>
    <property type="match status" value="1"/>
</dbReference>
<dbReference type="InterPro" id="IPR050587">
    <property type="entry name" value="GNT1/Glycosyltrans_8"/>
</dbReference>
<name>A0A9K3KYF9_9STRA</name>
<dbReference type="OrthoDB" id="202844at2759"/>
<organism evidence="1 2">
    <name type="scientific">Nitzschia inconspicua</name>
    <dbReference type="NCBI Taxonomy" id="303405"/>
    <lineage>
        <taxon>Eukaryota</taxon>
        <taxon>Sar</taxon>
        <taxon>Stramenopiles</taxon>
        <taxon>Ochrophyta</taxon>
        <taxon>Bacillariophyta</taxon>
        <taxon>Bacillariophyceae</taxon>
        <taxon>Bacillariophycidae</taxon>
        <taxon>Bacillariales</taxon>
        <taxon>Bacillariaceae</taxon>
        <taxon>Nitzschia</taxon>
    </lineage>
</organism>
<sequence length="481" mass="55194">MVRQLLNFRPQQLQLNALSMNNWTNNRQQRPKRLRFGKECSLVCFFVFVSLYGSVLWKHHQHVKIVQVVENDTFELKQNSNDPIVSVNVVDRISDTSTKRQEGTPKKSGGKFAYAFLLGGAMSTKPGSDHRGGLFSVAVAAHNLRRHNSTADVVLMVQISTSSNATRLPQQQTEILQRLNIEVIYLPKYADPKFEKFYNLMLEKFRILGLNKYDRVLYLDYDVMPRCNLDYILELSYVGVLKENVVLANLLEPSSGGFFVLTPNGSDLQKLQSTIMEVENRTMHMKFPHWDTATGWGQAFENGDYWITSKGEKGYEWDWYGVQTDQGLLYYWTKYIQQSVSIIVQHSIEQWGSKDGRVWQERIDEGVLQQQSCSAGPKGKAPPYRDFVHLTGRKKPWHSNLSTLEQGIRSKPMDKLSSEELWLWLLKDALSSIGMESEISLDFIRGEVENAALGTTPGNRQRNMLIKNKAKVGWNQYQHNG</sequence>
<reference evidence="1" key="2">
    <citation type="submission" date="2021-04" db="EMBL/GenBank/DDBJ databases">
        <authorList>
            <person name="Podell S."/>
        </authorList>
    </citation>
    <scope>NUCLEOTIDE SEQUENCE</scope>
    <source>
        <strain evidence="1">Hildebrandi</strain>
    </source>
</reference>
<dbReference type="AlphaFoldDB" id="A0A9K3KYF9"/>
<keyword evidence="2" id="KW-1185">Reference proteome</keyword>
<evidence type="ECO:0000313" key="1">
    <source>
        <dbReference type="EMBL" id="KAG7351406.1"/>
    </source>
</evidence>
<dbReference type="Proteomes" id="UP000693970">
    <property type="component" value="Unassembled WGS sequence"/>
</dbReference>
<reference evidence="1" key="1">
    <citation type="journal article" date="2021" name="Sci. Rep.">
        <title>Diploid genomic architecture of Nitzschia inconspicua, an elite biomass production diatom.</title>
        <authorList>
            <person name="Oliver A."/>
            <person name="Podell S."/>
            <person name="Pinowska A."/>
            <person name="Traller J.C."/>
            <person name="Smith S.R."/>
            <person name="McClure R."/>
            <person name="Beliaev A."/>
            <person name="Bohutskyi P."/>
            <person name="Hill E.A."/>
            <person name="Rabines A."/>
            <person name="Zheng H."/>
            <person name="Allen L.Z."/>
            <person name="Kuo A."/>
            <person name="Grigoriev I.V."/>
            <person name="Allen A.E."/>
            <person name="Hazlebeck D."/>
            <person name="Allen E.E."/>
        </authorList>
    </citation>
    <scope>NUCLEOTIDE SEQUENCE</scope>
    <source>
        <strain evidence="1">Hildebrandi</strain>
    </source>
</reference>
<dbReference type="EMBL" id="JAGRRH010000018">
    <property type="protein sequence ID" value="KAG7351406.1"/>
    <property type="molecule type" value="Genomic_DNA"/>
</dbReference>
<gene>
    <name evidence="1" type="ORF">IV203_010766</name>
</gene>
<comment type="caution">
    <text evidence="1">The sequence shown here is derived from an EMBL/GenBank/DDBJ whole genome shotgun (WGS) entry which is preliminary data.</text>
</comment>